<dbReference type="InterPro" id="IPR003347">
    <property type="entry name" value="JmjC_dom"/>
</dbReference>
<dbReference type="AlphaFoldDB" id="A0A0E9NFM6"/>
<dbReference type="Gene3D" id="2.60.120.650">
    <property type="entry name" value="Cupin"/>
    <property type="match status" value="1"/>
</dbReference>
<reference evidence="2 3" key="2">
    <citation type="journal article" date="2014" name="J. Gen. Appl. Microbiol.">
        <title>The early diverging ascomycetous budding yeast Saitoella complicata has three histone deacetylases belonging to the Clr6, Hos2, and Rpd3 lineages.</title>
        <authorList>
            <person name="Nishida H."/>
            <person name="Matsumoto T."/>
            <person name="Kondo S."/>
            <person name="Hamamoto M."/>
            <person name="Yoshikawa H."/>
        </authorList>
    </citation>
    <scope>NUCLEOTIDE SEQUENCE [LARGE SCALE GENOMIC DNA]</scope>
    <source>
        <strain evidence="2 3">NRRL Y-17804</strain>
    </source>
</reference>
<evidence type="ECO:0000313" key="3">
    <source>
        <dbReference type="Proteomes" id="UP000033140"/>
    </source>
</evidence>
<sequence>MQEWPGDLLDYCRELLNELSIRFHASQEGIGSSTTSRDHEEVGGREFRHCYYALAEIAKSLPHDSATDIKKIGNIISSCGRHLRAGLDGHTPKQWLNLHTEASLLKAIAQILAAASADCDLAIEVIHTLDMTLITTGGGSRKWDVLSLIEHMDRVLATATKISAGLIQSAESSFECLDESSVPAILRYFDRVDELGIGEFQEHLLTRNTPLIITEAMQNWPAVYLESWSSFDYLLNVTSNGQRLVPVEIGDSYVSKDWTQKVMPFKEFLETYILNPDPPALAYLAQHDLFSQIPRLREDIRIPDYCYADHETALEEPIVNAWFGPKGTVSPLHKDPYCNIFAQVAGYKYWKNFPESETENLYPRGEEDCVDMSNTSQVDVDGAVDLEKYPKYAEAQYREGILGPGEMLFVPKGSWHFVKSLTPSYSSKKQTTSDHPVNPPFSSYLWYSIKSLKPVNPK</sequence>
<gene>
    <name evidence="2" type="ORF">G7K_2789-t1</name>
</gene>
<dbReference type="Pfam" id="PF13621">
    <property type="entry name" value="Cupin_8"/>
    <property type="match status" value="1"/>
</dbReference>
<reference evidence="2 3" key="3">
    <citation type="journal article" date="2015" name="Genome Announc.">
        <title>Draft Genome Sequence of the Archiascomycetous Yeast Saitoella complicata.</title>
        <authorList>
            <person name="Yamauchi K."/>
            <person name="Kondo S."/>
            <person name="Hamamoto M."/>
            <person name="Takahashi Y."/>
            <person name="Ogura Y."/>
            <person name="Hayashi T."/>
            <person name="Nishida H."/>
        </authorList>
    </citation>
    <scope>NUCLEOTIDE SEQUENCE [LARGE SCALE GENOMIC DNA]</scope>
    <source>
        <strain evidence="2 3">NRRL Y-17804</strain>
    </source>
</reference>
<dbReference type="Proteomes" id="UP000033140">
    <property type="component" value="Unassembled WGS sequence"/>
</dbReference>
<accession>A0A0E9NFM6</accession>
<dbReference type="SUPFAM" id="SSF51197">
    <property type="entry name" value="Clavaminate synthase-like"/>
    <property type="match status" value="1"/>
</dbReference>
<dbReference type="PANTHER" id="PTHR12461">
    <property type="entry name" value="HYPOXIA-INDUCIBLE FACTOR 1 ALPHA INHIBITOR-RELATED"/>
    <property type="match status" value="1"/>
</dbReference>
<protein>
    <recommendedName>
        <fullName evidence="1">JmjC domain-containing protein</fullName>
    </recommendedName>
</protein>
<dbReference type="InterPro" id="IPR041667">
    <property type="entry name" value="Cupin_8"/>
</dbReference>
<feature type="domain" description="JmjC" evidence="1">
    <location>
        <begin position="291"/>
        <end position="448"/>
    </location>
</feature>
<dbReference type="PANTHER" id="PTHR12461:SF101">
    <property type="entry name" value="TRNA WYBUTOSINE-SYNTHESIZING PROTEIN 4"/>
    <property type="match status" value="1"/>
</dbReference>
<proteinExistence type="predicted"/>
<dbReference type="STRING" id="698492.A0A0E9NFM6"/>
<reference evidence="2 3" key="1">
    <citation type="journal article" date="2011" name="J. Gen. Appl. Microbiol.">
        <title>Draft genome sequencing of the enigmatic yeast Saitoella complicata.</title>
        <authorList>
            <person name="Nishida H."/>
            <person name="Hamamoto M."/>
            <person name="Sugiyama J."/>
        </authorList>
    </citation>
    <scope>NUCLEOTIDE SEQUENCE [LARGE SCALE GENOMIC DNA]</scope>
    <source>
        <strain evidence="2 3">NRRL Y-17804</strain>
    </source>
</reference>
<dbReference type="PROSITE" id="PS51184">
    <property type="entry name" value="JMJC"/>
    <property type="match status" value="1"/>
</dbReference>
<evidence type="ECO:0000313" key="2">
    <source>
        <dbReference type="EMBL" id="GAO48618.1"/>
    </source>
</evidence>
<dbReference type="SMART" id="SM00558">
    <property type="entry name" value="JmjC"/>
    <property type="match status" value="1"/>
</dbReference>
<name>A0A0E9NFM6_SAICN</name>
<comment type="caution">
    <text evidence="2">The sequence shown here is derived from an EMBL/GenBank/DDBJ whole genome shotgun (WGS) entry which is preliminary data.</text>
</comment>
<evidence type="ECO:0000259" key="1">
    <source>
        <dbReference type="PROSITE" id="PS51184"/>
    </source>
</evidence>
<dbReference type="EMBL" id="BACD03000016">
    <property type="protein sequence ID" value="GAO48618.1"/>
    <property type="molecule type" value="Genomic_DNA"/>
</dbReference>
<keyword evidence="3" id="KW-1185">Reference proteome</keyword>
<organism evidence="2 3">
    <name type="scientific">Saitoella complicata (strain BCRC 22490 / CBS 7301 / JCM 7358 / NBRC 10748 / NRRL Y-17804)</name>
    <dbReference type="NCBI Taxonomy" id="698492"/>
    <lineage>
        <taxon>Eukaryota</taxon>
        <taxon>Fungi</taxon>
        <taxon>Dikarya</taxon>
        <taxon>Ascomycota</taxon>
        <taxon>Taphrinomycotina</taxon>
        <taxon>Taphrinomycotina incertae sedis</taxon>
        <taxon>Saitoella</taxon>
    </lineage>
</organism>